<dbReference type="PANTHER" id="PTHR43102">
    <property type="entry name" value="SLR1143 PROTEIN"/>
    <property type="match status" value="1"/>
</dbReference>
<evidence type="ECO:0000259" key="1">
    <source>
        <dbReference type="SMART" id="SM00065"/>
    </source>
</evidence>
<dbReference type="InterPro" id="IPR003594">
    <property type="entry name" value="HATPase_dom"/>
</dbReference>
<dbReference type="Gene3D" id="3.30.450.40">
    <property type="match status" value="1"/>
</dbReference>
<reference evidence="2 3" key="1">
    <citation type="submission" date="2017-01" db="EMBL/GenBank/DDBJ databases">
        <title>Complete genome of Tateyamaria omphalii DOK1-4 isolated from seawater in Dokdo.</title>
        <authorList>
            <person name="Kim J.H."/>
            <person name="Chi W.-J."/>
        </authorList>
    </citation>
    <scope>NUCLEOTIDE SEQUENCE [LARGE SCALE GENOMIC DNA]</scope>
    <source>
        <strain evidence="2 3">DOK1-4</strain>
    </source>
</reference>
<dbReference type="InterPro" id="IPR011495">
    <property type="entry name" value="Sig_transdc_His_kin_sub2_dim/P"/>
</dbReference>
<dbReference type="RefSeq" id="WP_076629278.1">
    <property type="nucleotide sequence ID" value="NZ_CP019312.1"/>
</dbReference>
<evidence type="ECO:0000313" key="2">
    <source>
        <dbReference type="EMBL" id="APX12855.1"/>
    </source>
</evidence>
<dbReference type="SUPFAM" id="SSF55874">
    <property type="entry name" value="ATPase domain of HSP90 chaperone/DNA topoisomerase II/histidine kinase"/>
    <property type="match status" value="1"/>
</dbReference>
<dbReference type="Proteomes" id="UP000186336">
    <property type="component" value="Chromosome"/>
</dbReference>
<dbReference type="InterPro" id="IPR003018">
    <property type="entry name" value="GAF"/>
</dbReference>
<dbReference type="KEGG" id="tom:BWR18_15035"/>
<accession>A0A1P8MXN9</accession>
<dbReference type="SMART" id="SM00065">
    <property type="entry name" value="GAF"/>
    <property type="match status" value="1"/>
</dbReference>
<evidence type="ECO:0000313" key="3">
    <source>
        <dbReference type="Proteomes" id="UP000186336"/>
    </source>
</evidence>
<dbReference type="InterPro" id="IPR029016">
    <property type="entry name" value="GAF-like_dom_sf"/>
</dbReference>
<protein>
    <recommendedName>
        <fullName evidence="1">GAF domain-containing protein</fullName>
    </recommendedName>
</protein>
<proteinExistence type="predicted"/>
<dbReference type="Pfam" id="PF02518">
    <property type="entry name" value="HATPase_c"/>
    <property type="match status" value="1"/>
</dbReference>
<dbReference type="Pfam" id="PF07568">
    <property type="entry name" value="HisKA_2"/>
    <property type="match status" value="1"/>
</dbReference>
<organism evidence="2 3">
    <name type="scientific">Tateyamaria omphalii</name>
    <dbReference type="NCBI Taxonomy" id="299262"/>
    <lineage>
        <taxon>Bacteria</taxon>
        <taxon>Pseudomonadati</taxon>
        <taxon>Pseudomonadota</taxon>
        <taxon>Alphaproteobacteria</taxon>
        <taxon>Rhodobacterales</taxon>
        <taxon>Roseobacteraceae</taxon>
        <taxon>Tateyamaria</taxon>
    </lineage>
</organism>
<feature type="domain" description="GAF" evidence="1">
    <location>
        <begin position="25"/>
        <end position="167"/>
    </location>
</feature>
<dbReference type="EMBL" id="CP019312">
    <property type="protein sequence ID" value="APX12855.1"/>
    <property type="molecule type" value="Genomic_DNA"/>
</dbReference>
<dbReference type="Pfam" id="PF01590">
    <property type="entry name" value="GAF"/>
    <property type="match status" value="1"/>
</dbReference>
<keyword evidence="3" id="KW-1185">Reference proteome</keyword>
<sequence length="361" mass="39701">MLADRHPFQDERLDVLHSYDVLDTEYEAAFDSIVDVVSDICDVPIALISLVDGHRQWFKAVKGLDVAETPLESSICSHAILESDLVEIEDTHADPRMQGNPLCVDDPGLRFYAGAVLKGSEGLPLGTLCVLDHRPRQLTDTQRKTLRVFAGQVMAQLELRRTMKQQAVLHSEADHRIKNSLQMLSSLTRFQSRVSELDETREALDAVGQRIETMGRLHEVLQAGHVQTHVDLDDYLIRIVDFLSEQAPDNVIIDTALAHLRLTPSRAASIGIVLNEWVTNAYKHAFPDGRQGAIHVTVTNLGAGTAQMEVSDDGCGSSVEKPPRRSGLGTQITEAVAQALDGTLTADANAHGTRHRLLFAT</sequence>
<dbReference type="AlphaFoldDB" id="A0A1P8MXN9"/>
<dbReference type="STRING" id="299262.BWR18_15035"/>
<dbReference type="PANTHER" id="PTHR43102:SF2">
    <property type="entry name" value="GAF DOMAIN-CONTAINING PROTEIN"/>
    <property type="match status" value="1"/>
</dbReference>
<dbReference type="InterPro" id="IPR036890">
    <property type="entry name" value="HATPase_C_sf"/>
</dbReference>
<name>A0A1P8MXN9_9RHOB</name>
<dbReference type="SUPFAM" id="SSF55781">
    <property type="entry name" value="GAF domain-like"/>
    <property type="match status" value="1"/>
</dbReference>
<dbReference type="OrthoDB" id="9816309at2"/>
<dbReference type="Gene3D" id="3.30.565.10">
    <property type="entry name" value="Histidine kinase-like ATPase, C-terminal domain"/>
    <property type="match status" value="1"/>
</dbReference>
<gene>
    <name evidence="2" type="ORF">BWR18_15035</name>
</gene>